<protein>
    <recommendedName>
        <fullName evidence="5">Cell division protein ZipA</fullName>
    </recommendedName>
</protein>
<organism evidence="3 4">
    <name type="scientific">Halomonas beimenensis</name>
    <dbReference type="NCBI Taxonomy" id="475662"/>
    <lineage>
        <taxon>Bacteria</taxon>
        <taxon>Pseudomonadati</taxon>
        <taxon>Pseudomonadota</taxon>
        <taxon>Gammaproteobacteria</taxon>
        <taxon>Oceanospirillales</taxon>
        <taxon>Halomonadaceae</taxon>
        <taxon>Halomonas</taxon>
    </lineage>
</organism>
<name>A0A291P4W9_9GAMM</name>
<evidence type="ECO:0000313" key="3">
    <source>
        <dbReference type="EMBL" id="ATJ81930.1"/>
    </source>
</evidence>
<evidence type="ECO:0000256" key="1">
    <source>
        <dbReference type="SAM" id="MobiDB-lite"/>
    </source>
</evidence>
<dbReference type="RefSeq" id="WP_097788433.1">
    <property type="nucleotide sequence ID" value="NZ_BAAADT010000023.1"/>
</dbReference>
<feature type="transmembrane region" description="Helical" evidence="2">
    <location>
        <begin position="6"/>
        <end position="28"/>
    </location>
</feature>
<keyword evidence="2" id="KW-0812">Transmembrane</keyword>
<evidence type="ECO:0000256" key="2">
    <source>
        <dbReference type="SAM" id="Phobius"/>
    </source>
</evidence>
<feature type="compositionally biased region" description="Pro residues" evidence="1">
    <location>
        <begin position="51"/>
        <end position="61"/>
    </location>
</feature>
<keyword evidence="2" id="KW-0472">Membrane</keyword>
<dbReference type="EMBL" id="CP021435">
    <property type="protein sequence ID" value="ATJ81930.1"/>
    <property type="molecule type" value="Genomic_DNA"/>
</dbReference>
<evidence type="ECO:0008006" key="5">
    <source>
        <dbReference type="Google" id="ProtNLM"/>
    </source>
</evidence>
<dbReference type="Proteomes" id="UP000219993">
    <property type="component" value="Chromosome"/>
</dbReference>
<dbReference type="AlphaFoldDB" id="A0A291P4W9"/>
<sequence length="211" mass="22559">MDMTKGVMLLAGGALAMALLALGLFLYLRRGDGEPSEPAAAPPVRERSAAPPAPAPPPSAAPAPSDERPSAAHRFRVSAGGEVKQCLFVVLDWPGLDTNRRLNKLLEEAGAVYDPKQRVYNVRPPRTGYRMVVANSSPPGGLPPLHEEGEHPIVDGISILVHFRNKRRVANSPDALIDFTRSVAAIGGRILDAERHEVSDEDFAALRGAPV</sequence>
<gene>
    <name evidence="3" type="ORF">BEI_0943</name>
</gene>
<accession>A0A291P4W9</accession>
<reference evidence="3 4" key="1">
    <citation type="journal article" date="2017" name="Sci. Rep.">
        <title>Revealing the Saline Adaptation Strategies of the Halophilic Bacterium Halomonas beimenensis through High-throughput Omics and Transposon Mutagenesis Approaches.</title>
        <authorList>
            <person name="Chen Y.H."/>
            <person name="Lin S.S."/>
            <person name="Shyu Y.T."/>
        </authorList>
    </citation>
    <scope>NUCLEOTIDE SEQUENCE [LARGE SCALE GENOMIC DNA]</scope>
    <source>
        <strain evidence="3 4">NTU-111</strain>
    </source>
</reference>
<dbReference type="KEGG" id="hbe:BEI_0943"/>
<keyword evidence="2" id="KW-1133">Transmembrane helix</keyword>
<evidence type="ECO:0000313" key="4">
    <source>
        <dbReference type="Proteomes" id="UP000219993"/>
    </source>
</evidence>
<feature type="region of interest" description="Disordered" evidence="1">
    <location>
        <begin position="34"/>
        <end position="74"/>
    </location>
</feature>
<dbReference type="OrthoDB" id="6166938at2"/>
<proteinExistence type="predicted"/>
<keyword evidence="4" id="KW-1185">Reference proteome</keyword>